<feature type="chain" id="PRO_5038116876" evidence="1">
    <location>
        <begin position="20"/>
        <end position="834"/>
    </location>
</feature>
<proteinExistence type="predicted"/>
<dbReference type="AlphaFoldDB" id="A0A923H6Z2"/>
<reference evidence="2" key="1">
    <citation type="submission" date="2020-08" db="EMBL/GenBank/DDBJ databases">
        <title>Hyunsoonleella sp. strain SJ7 genome sequencing and assembly.</title>
        <authorList>
            <person name="Kim I."/>
        </authorList>
    </citation>
    <scope>NUCLEOTIDE SEQUENCE</scope>
    <source>
        <strain evidence="2">SJ7</strain>
    </source>
</reference>
<name>A0A923H6Z2_9FLAO</name>
<comment type="caution">
    <text evidence="2">The sequence shown here is derived from an EMBL/GenBank/DDBJ whole genome shotgun (WGS) entry which is preliminary data.</text>
</comment>
<evidence type="ECO:0000256" key="1">
    <source>
        <dbReference type="SAM" id="SignalP"/>
    </source>
</evidence>
<dbReference type="RefSeq" id="WP_186557826.1">
    <property type="nucleotide sequence ID" value="NZ_JACNMF010000001.1"/>
</dbReference>
<evidence type="ECO:0000313" key="3">
    <source>
        <dbReference type="Proteomes" id="UP000656244"/>
    </source>
</evidence>
<protein>
    <submittedName>
        <fullName evidence="2">T9SS type A sorting domain-containing protein</fullName>
    </submittedName>
</protein>
<evidence type="ECO:0000313" key="2">
    <source>
        <dbReference type="EMBL" id="MBC3756805.1"/>
    </source>
</evidence>
<keyword evidence="3" id="KW-1185">Reference proteome</keyword>
<dbReference type="EMBL" id="JACNMF010000001">
    <property type="protein sequence ID" value="MBC3756805.1"/>
    <property type="molecule type" value="Genomic_DNA"/>
</dbReference>
<keyword evidence="1" id="KW-0732">Signal</keyword>
<gene>
    <name evidence="2" type="ORF">H7U19_00200</name>
</gene>
<sequence>MKKITYLLMLLLANGFCYGQTKLAELTFETPEGYSTNVPEFTDQGVSTGRDYFIRTDGSTINGEVFLNRQGSYYFAAQDIDGEGATLPVRLLVNNINVSGYASLEFRVHLAEDDDGANEDWDNTGGNPDYVRINYDIDNTGTFSNLLWIGPNGAGTNNEPAIDSDFDGTGDGAAITDSFTQFTQSIAGTGTLLDIEILFNLNAGDEDIAIDNIEIWGTLVPCNPAVTWDGSAWSNGTGPDINTSAILTGDYNTSTDGGSFSACNLTVSNSATLLIADNYYVETQNDVTVDALCAIDVQPLGAFIQNSDLGAVVNNGTMSVDKVTAPMDHSDEYTYWSSPVSGETFIGAVADLNLNKCYTFNGQNFLDASAETGNNNATVPGQDDIDDDFNDWVQIGSSAMMQPGIGYATTISDFAYSIAPGVSNKTFRATFEGDFNNGVYSIPIYRNDSELNDYNWNFVGNPYPSAIDADLFLAVNSNVSTDVSGTSSGGSGYIDGAIFLWSQNTPAAGNANGNEILNFSNTDYAIINAVGENAGGDGVTPSRNIPSGQGFFVSMANAPTPASLVSGDVYTTNIIFSNSMRVANTTANSQFFKSSSTKNSITNDANKFWVNLVSDNGVFNQILVGYVNGATDGDDGMAYDAAKFPKEGASIYTTILDSNKKYAIQGKDPNSIDNDEVIQLGFSTSINNATLYTLSIAQFQGDFLTENSIYLKDDLLNKLHNLSDSDYTFTSEVGEFNERFEIVFDASALSIEDNSSESTELSIVELEGDKVQFSTSVSTIKSVTIFDLLGRQLYDLKGTSASETYTLSNLRSSIFIAKIELSNGTVITKKAIKQ</sequence>
<feature type="signal peptide" evidence="1">
    <location>
        <begin position="1"/>
        <end position="19"/>
    </location>
</feature>
<organism evidence="2 3">
    <name type="scientific">Hyunsoonleella aquatilis</name>
    <dbReference type="NCBI Taxonomy" id="2762758"/>
    <lineage>
        <taxon>Bacteria</taxon>
        <taxon>Pseudomonadati</taxon>
        <taxon>Bacteroidota</taxon>
        <taxon>Flavobacteriia</taxon>
        <taxon>Flavobacteriales</taxon>
        <taxon>Flavobacteriaceae</taxon>
    </lineage>
</organism>
<accession>A0A923H6Z2</accession>
<dbReference type="Proteomes" id="UP000656244">
    <property type="component" value="Unassembled WGS sequence"/>
</dbReference>